<dbReference type="EMBL" id="CAKOGP040001721">
    <property type="protein sequence ID" value="CAJ1946979.1"/>
    <property type="molecule type" value="Genomic_DNA"/>
</dbReference>
<feature type="compositionally biased region" description="Polar residues" evidence="4">
    <location>
        <begin position="261"/>
        <end position="279"/>
    </location>
</feature>
<evidence type="ECO:0000256" key="1">
    <source>
        <dbReference type="ARBA" id="ARBA00001933"/>
    </source>
</evidence>
<dbReference type="Pfam" id="PF01168">
    <property type="entry name" value="Ala_racemase_N"/>
    <property type="match status" value="2"/>
</dbReference>
<dbReference type="InterPro" id="IPR009006">
    <property type="entry name" value="Ala_racemase/Decarboxylase_C"/>
</dbReference>
<comment type="caution">
    <text evidence="6">The sequence shown here is derived from an EMBL/GenBank/DDBJ whole genome shotgun (WGS) entry which is preliminary data.</text>
</comment>
<keyword evidence="2" id="KW-0663">Pyridoxal phosphate</keyword>
<dbReference type="SUPFAM" id="SSF51419">
    <property type="entry name" value="PLP-binding barrel"/>
    <property type="match status" value="2"/>
</dbReference>
<dbReference type="Proteomes" id="UP001295423">
    <property type="component" value="Unassembled WGS sequence"/>
</dbReference>
<sequence length="672" mass="73127">MRNKMRSGNANVRNSSRPSVGSHGELDGGDIPNVPSSELRAVHKIHLARLHHNYIEVEAAANRQRCSVIVVVKADGYGHGAIRTALFLADNMGADAFAVATLEEGIALRKAFQDTPPGMPYNPSGGNSLQAKNSNSTKDVASLFQPSTNTTNPTRSIDPSFSRRRYHRPAKVRILVLGPPAPAKNVFDDFLHFNIEVMISGPEVAKALLEWVCNTEERKRLQVERAATEAKERALQLQSNVQQTQQGTNHSSRLRKKTSDPDSPNNENSVNFNMETSQLYRPPSATLGNVTGMDLAKEVRQILNNQKMTSASTTNSSDTTILTNSSLNASPKGKTAIKTFPGIEEAAKNSRSRHKAISKATRCEPDTTDAHPKNPLSKSSLGIGRKRLRWHALVDSGMGRLGFRTDTVSSEEEGQRRDTVDIMKELLELEDNMDVPVEFFGMCTHMADASSSSYTGSQMERFKFLLKRARAAGISVPTISTDNSAALLTTEHKHFDPKELLTQDFTDSRGFVRTGGAIYGQRPAFHQIRAISTLCASVRHVAILKQGESVGYDRAYIAPSDVRIATIAIGFADGYPRELGNGVGKVAIRGSLFPVAGNVCMDMLMVDLGPAQSSDSPGASIVVGDTAILWGPESDEDGDGLVRLQDLAAQLNTTQSALTCGLNKDRVLRQYE</sequence>
<dbReference type="Pfam" id="PF00842">
    <property type="entry name" value="Ala_racemase_C"/>
    <property type="match status" value="1"/>
</dbReference>
<organism evidence="6 7">
    <name type="scientific">Cylindrotheca closterium</name>
    <dbReference type="NCBI Taxonomy" id="2856"/>
    <lineage>
        <taxon>Eukaryota</taxon>
        <taxon>Sar</taxon>
        <taxon>Stramenopiles</taxon>
        <taxon>Ochrophyta</taxon>
        <taxon>Bacillariophyta</taxon>
        <taxon>Bacillariophyceae</taxon>
        <taxon>Bacillariophycidae</taxon>
        <taxon>Bacillariales</taxon>
        <taxon>Bacillariaceae</taxon>
        <taxon>Cylindrotheca</taxon>
    </lineage>
</organism>
<dbReference type="InterPro" id="IPR000821">
    <property type="entry name" value="Ala_racemase"/>
</dbReference>
<dbReference type="InterPro" id="IPR011079">
    <property type="entry name" value="Ala_racemase_C"/>
</dbReference>
<feature type="region of interest" description="Disordered" evidence="4">
    <location>
        <begin position="143"/>
        <end position="163"/>
    </location>
</feature>
<reference evidence="6" key="1">
    <citation type="submission" date="2023-08" db="EMBL/GenBank/DDBJ databases">
        <authorList>
            <person name="Audoor S."/>
            <person name="Bilcke G."/>
        </authorList>
    </citation>
    <scope>NUCLEOTIDE SEQUENCE</scope>
</reference>
<evidence type="ECO:0000256" key="3">
    <source>
        <dbReference type="ARBA" id="ARBA00023235"/>
    </source>
</evidence>
<evidence type="ECO:0000256" key="2">
    <source>
        <dbReference type="ARBA" id="ARBA00022898"/>
    </source>
</evidence>
<gene>
    <name evidence="6" type="ORF">CYCCA115_LOCUS10925</name>
</gene>
<evidence type="ECO:0000313" key="7">
    <source>
        <dbReference type="Proteomes" id="UP001295423"/>
    </source>
</evidence>
<feature type="domain" description="Alanine racemase C-terminal" evidence="5">
    <location>
        <begin position="531"/>
        <end position="672"/>
    </location>
</feature>
<feature type="region of interest" description="Disordered" evidence="4">
    <location>
        <begin position="348"/>
        <end position="380"/>
    </location>
</feature>
<dbReference type="AlphaFoldDB" id="A0AAD2FNA6"/>
<evidence type="ECO:0000256" key="4">
    <source>
        <dbReference type="SAM" id="MobiDB-lite"/>
    </source>
</evidence>
<dbReference type="Gene3D" id="3.20.20.10">
    <property type="entry name" value="Alanine racemase"/>
    <property type="match status" value="2"/>
</dbReference>
<dbReference type="InterPro" id="IPR020622">
    <property type="entry name" value="Ala_racemase_pyridoxalP-BS"/>
</dbReference>
<dbReference type="InterPro" id="IPR029066">
    <property type="entry name" value="PLP-binding_barrel"/>
</dbReference>
<feature type="compositionally biased region" description="Polar residues" evidence="4">
    <location>
        <begin position="143"/>
        <end position="159"/>
    </location>
</feature>
<dbReference type="SMART" id="SM01005">
    <property type="entry name" value="Ala_racemase_C"/>
    <property type="match status" value="1"/>
</dbReference>
<evidence type="ECO:0000313" key="6">
    <source>
        <dbReference type="EMBL" id="CAJ1946979.1"/>
    </source>
</evidence>
<accession>A0AAD2FNA6</accession>
<dbReference type="Gene3D" id="2.40.37.10">
    <property type="entry name" value="Lyase, Ornithine Decarboxylase, Chain A, domain 1"/>
    <property type="match status" value="1"/>
</dbReference>
<dbReference type="GO" id="GO:0030170">
    <property type="term" value="F:pyridoxal phosphate binding"/>
    <property type="evidence" value="ECO:0007669"/>
    <property type="project" value="TreeGrafter"/>
</dbReference>
<feature type="compositionally biased region" description="Polar residues" evidence="4">
    <location>
        <begin position="1"/>
        <end position="19"/>
    </location>
</feature>
<evidence type="ECO:0000259" key="5">
    <source>
        <dbReference type="SMART" id="SM01005"/>
    </source>
</evidence>
<feature type="compositionally biased region" description="Low complexity" evidence="4">
    <location>
        <begin position="309"/>
        <end position="320"/>
    </location>
</feature>
<feature type="region of interest" description="Disordered" evidence="4">
    <location>
        <begin position="233"/>
        <end position="282"/>
    </location>
</feature>
<feature type="compositionally biased region" description="Basic and acidic residues" evidence="4">
    <location>
        <begin position="361"/>
        <end position="372"/>
    </location>
</feature>
<dbReference type="GO" id="GO:0008784">
    <property type="term" value="F:alanine racemase activity"/>
    <property type="evidence" value="ECO:0007669"/>
    <property type="project" value="TreeGrafter"/>
</dbReference>
<dbReference type="PANTHER" id="PTHR30511">
    <property type="entry name" value="ALANINE RACEMASE"/>
    <property type="match status" value="1"/>
</dbReference>
<feature type="compositionally biased region" description="Low complexity" evidence="4">
    <location>
        <begin position="236"/>
        <end position="246"/>
    </location>
</feature>
<dbReference type="GO" id="GO:0005829">
    <property type="term" value="C:cytosol"/>
    <property type="evidence" value="ECO:0007669"/>
    <property type="project" value="TreeGrafter"/>
</dbReference>
<dbReference type="SUPFAM" id="SSF50621">
    <property type="entry name" value="Alanine racemase C-terminal domain-like"/>
    <property type="match status" value="1"/>
</dbReference>
<comment type="cofactor">
    <cofactor evidence="1">
        <name>pyridoxal 5'-phosphate</name>
        <dbReference type="ChEBI" id="CHEBI:597326"/>
    </cofactor>
</comment>
<name>A0AAD2FNA6_9STRA</name>
<dbReference type="PROSITE" id="PS00395">
    <property type="entry name" value="ALANINE_RACEMASE"/>
    <property type="match status" value="1"/>
</dbReference>
<feature type="region of interest" description="Disordered" evidence="4">
    <location>
        <begin position="308"/>
        <end position="327"/>
    </location>
</feature>
<dbReference type="InterPro" id="IPR001608">
    <property type="entry name" value="Ala_racemase_N"/>
</dbReference>
<keyword evidence="7" id="KW-1185">Reference proteome</keyword>
<dbReference type="PANTHER" id="PTHR30511:SF0">
    <property type="entry name" value="ALANINE RACEMASE, CATABOLIC-RELATED"/>
    <property type="match status" value="1"/>
</dbReference>
<keyword evidence="3" id="KW-0413">Isomerase</keyword>
<protein>
    <recommendedName>
        <fullName evidence="5">Alanine racemase C-terminal domain-containing protein</fullName>
    </recommendedName>
</protein>
<feature type="region of interest" description="Disordered" evidence="4">
    <location>
        <begin position="1"/>
        <end position="32"/>
    </location>
</feature>
<proteinExistence type="predicted"/>